<dbReference type="Proteomes" id="UP000594638">
    <property type="component" value="Unassembled WGS sequence"/>
</dbReference>
<proteinExistence type="predicted"/>
<gene>
    <name evidence="1" type="ORF">OLEA9_A114825</name>
</gene>
<protein>
    <submittedName>
        <fullName evidence="1">Uncharacterized protein</fullName>
    </submittedName>
</protein>
<dbReference type="Gramene" id="OE9A114825T1">
    <property type="protein sequence ID" value="OE9A114825C1"/>
    <property type="gene ID" value="OE9A114825"/>
</dbReference>
<dbReference type="AlphaFoldDB" id="A0A8S0PD31"/>
<dbReference type="PANTHER" id="PTHR33702">
    <property type="entry name" value="BNAA09G40010D PROTEIN"/>
    <property type="match status" value="1"/>
</dbReference>
<accession>A0A8S0PD31</accession>
<evidence type="ECO:0000313" key="2">
    <source>
        <dbReference type="Proteomes" id="UP000594638"/>
    </source>
</evidence>
<organism evidence="1 2">
    <name type="scientific">Olea europaea subsp. europaea</name>
    <dbReference type="NCBI Taxonomy" id="158383"/>
    <lineage>
        <taxon>Eukaryota</taxon>
        <taxon>Viridiplantae</taxon>
        <taxon>Streptophyta</taxon>
        <taxon>Embryophyta</taxon>
        <taxon>Tracheophyta</taxon>
        <taxon>Spermatophyta</taxon>
        <taxon>Magnoliopsida</taxon>
        <taxon>eudicotyledons</taxon>
        <taxon>Gunneridae</taxon>
        <taxon>Pentapetalae</taxon>
        <taxon>asterids</taxon>
        <taxon>lamiids</taxon>
        <taxon>Lamiales</taxon>
        <taxon>Oleaceae</taxon>
        <taxon>Oleeae</taxon>
        <taxon>Olea</taxon>
    </lineage>
</organism>
<keyword evidence="2" id="KW-1185">Reference proteome</keyword>
<evidence type="ECO:0000313" key="1">
    <source>
        <dbReference type="EMBL" id="CAA2938378.1"/>
    </source>
</evidence>
<dbReference type="EMBL" id="CACTIH010000034">
    <property type="protein sequence ID" value="CAA2938378.1"/>
    <property type="molecule type" value="Genomic_DNA"/>
</dbReference>
<dbReference type="OrthoDB" id="764584at2759"/>
<name>A0A8S0PD31_OLEEU</name>
<comment type="caution">
    <text evidence="1">The sequence shown here is derived from an EMBL/GenBank/DDBJ whole genome shotgun (WGS) entry which is preliminary data.</text>
</comment>
<sequence length="134" mass="15606">MVSMEMISSSSNKSFNGKIWRRKGYSYSRLSTGKTTRFGSGSKEKRSWRIKITRKLRLKLSSPLKLWRKLKNAYIDMMLKLARNTGSGINLLGSKRIPKARQIPNGYSRTEFENRLVLEIYKNMVASYELGYNR</sequence>
<reference evidence="1 2" key="1">
    <citation type="submission" date="2019-12" db="EMBL/GenBank/DDBJ databases">
        <authorList>
            <person name="Alioto T."/>
            <person name="Alioto T."/>
            <person name="Gomez Garrido J."/>
        </authorList>
    </citation>
    <scope>NUCLEOTIDE SEQUENCE [LARGE SCALE GENOMIC DNA]</scope>
</reference>
<dbReference type="PANTHER" id="PTHR33702:SF16">
    <property type="match status" value="1"/>
</dbReference>